<gene>
    <name evidence="24" type="ORF">FA09DRAFT_341765</name>
</gene>
<dbReference type="GeneID" id="37272038"/>
<evidence type="ECO:0000256" key="8">
    <source>
        <dbReference type="ARBA" id="ARBA00022679"/>
    </source>
</evidence>
<feature type="transmembrane region" description="Helical" evidence="21">
    <location>
        <begin position="272"/>
        <end position="290"/>
    </location>
</feature>
<feature type="domain" description="Oligosaccharyl transferase STT3 N-terminal" evidence="22">
    <location>
        <begin position="22"/>
        <end position="422"/>
    </location>
</feature>
<evidence type="ECO:0000256" key="11">
    <source>
        <dbReference type="ARBA" id="ARBA00022824"/>
    </source>
</evidence>
<keyword evidence="11" id="KW-0256">Endoplasmic reticulum</keyword>
<evidence type="ECO:0000256" key="1">
    <source>
        <dbReference type="ARBA" id="ARBA00001936"/>
    </source>
</evidence>
<evidence type="ECO:0000313" key="24">
    <source>
        <dbReference type="EMBL" id="PWN94796.1"/>
    </source>
</evidence>
<keyword evidence="14 21" id="KW-0472">Membrane</keyword>
<accession>A0A316Z0G9</accession>
<evidence type="ECO:0000256" key="19">
    <source>
        <dbReference type="ARBA" id="ARBA00067960"/>
    </source>
</evidence>
<feature type="transmembrane region" description="Helical" evidence="21">
    <location>
        <begin position="146"/>
        <end position="162"/>
    </location>
</feature>
<feature type="transmembrane region" description="Helical" evidence="21">
    <location>
        <begin position="196"/>
        <end position="219"/>
    </location>
</feature>
<evidence type="ECO:0000256" key="14">
    <source>
        <dbReference type="ARBA" id="ARBA00023136"/>
    </source>
</evidence>
<feature type="transmembrane region" description="Helical" evidence="21">
    <location>
        <begin position="302"/>
        <end position="326"/>
    </location>
</feature>
<feature type="transmembrane region" description="Helical" evidence="21">
    <location>
        <begin position="240"/>
        <end position="260"/>
    </location>
</feature>
<evidence type="ECO:0000256" key="18">
    <source>
        <dbReference type="ARBA" id="ARBA00059243"/>
    </source>
</evidence>
<keyword evidence="12" id="KW-0460">Magnesium</keyword>
<dbReference type="GO" id="GO:0043687">
    <property type="term" value="P:post-translational protein modification"/>
    <property type="evidence" value="ECO:0007669"/>
    <property type="project" value="TreeGrafter"/>
</dbReference>
<dbReference type="PANTHER" id="PTHR13872">
    <property type="entry name" value="DOLICHYL-DIPHOSPHOOLIGOSACCHARIDE--PROTEIN GLYCOSYLTRANSFERASE SUBUNIT"/>
    <property type="match status" value="1"/>
</dbReference>
<evidence type="ECO:0000256" key="17">
    <source>
        <dbReference type="ARBA" id="ARBA00048829"/>
    </source>
</evidence>
<dbReference type="InterPro" id="IPR003674">
    <property type="entry name" value="Oligo_trans_STT3"/>
</dbReference>
<evidence type="ECO:0000256" key="3">
    <source>
        <dbReference type="ARBA" id="ARBA00004477"/>
    </source>
</evidence>
<evidence type="ECO:0000256" key="6">
    <source>
        <dbReference type="ARBA" id="ARBA00012605"/>
    </source>
</evidence>
<comment type="subcellular location">
    <subcellularLocation>
        <location evidence="3">Endoplasmic reticulum membrane</location>
        <topology evidence="3">Multi-pass membrane protein</topology>
    </subcellularLocation>
</comment>
<organism evidence="24 25">
    <name type="scientific">Tilletiopsis washingtonensis</name>
    <dbReference type="NCBI Taxonomy" id="58919"/>
    <lineage>
        <taxon>Eukaryota</taxon>
        <taxon>Fungi</taxon>
        <taxon>Dikarya</taxon>
        <taxon>Basidiomycota</taxon>
        <taxon>Ustilaginomycotina</taxon>
        <taxon>Exobasidiomycetes</taxon>
        <taxon>Entylomatales</taxon>
        <taxon>Entylomatales incertae sedis</taxon>
        <taxon>Tilletiopsis</taxon>
    </lineage>
</organism>
<sequence length="810" mass="88949">MGLAYRLPLLSTETTANIVSLLRIVIILTIAGSAISSRLFAVIRHESIIHEFDPWFNFRATKVLTSDGYYRFWNWFDPTAWYPLGRAAGGTLYPGLMATSGAIHNFLKAINLPVDIRNICVLLAPGFSGLTAWATYMFTATMKDDAAGLLAAAFIGIAPGYISRSVAGSYDNEAIAIFLLMITFYLWIKALKDGSALWGTVCALFYFYMVAAWGGYVFITNLIPLHVFALLCMGRYSNRAYVAYSSWYAVGTLASMQVPFVGFQPMRSSEHMAALGVFGLLQLVAFAELVRSHIPSRQFKVFLFGFVVTIFGIAFSGLVALTYAGYVAPWTGRFYSLWDTGYAKKHIPIIASVSEHQPPAWPAFFFDLEMLIFLFPAGVYLLFRELRDEHVFVILYAVMASYFAGVMVRLMLTLTPVVCVSAAVAISTLLDTYLDPQEPDSAEEQAEALSAAAIGDAGKIAARGPAASGGKKTKGAAVPPPTQHGAAPTAQQQAANAALGDIQTPDAAPSKVQAFKTGRESRGVYGLDTRALVSVYTLVLLLIFVLHCTFVTSTAYSSPSVVLSSRNPDGSQHIIDDFREAYYWLRQNTKSDAKVMSWWDYGYQISGMADRPTLVDNNTWNNTHIATVGKAMSSPEDKALPILRQHDVDYILIIFGGLLGYSGDDINKFLWMIRISQGIWPDEIKEADFFTANGQFKIDDEASKTMRESLMYKMSYYRFNELYGGRPGMDRVRGTAAATTGPTLDVLDEAFTSSNWIVRIYQVKPEDPLGRDLPSANAFDSGKRRKRPAAGTAATGAGGPKGRKTRRAST</sequence>
<comment type="cofactor">
    <cofactor evidence="2">
        <name>Mg(2+)</name>
        <dbReference type="ChEBI" id="CHEBI:18420"/>
    </cofactor>
</comment>
<keyword evidence="9 21" id="KW-0812">Transmembrane</keyword>
<keyword evidence="10" id="KW-0479">Metal-binding</keyword>
<feature type="transmembrane region" description="Helical" evidence="21">
    <location>
        <begin position="20"/>
        <end position="41"/>
    </location>
</feature>
<dbReference type="Gene3D" id="3.40.50.12610">
    <property type="match status" value="1"/>
</dbReference>
<keyword evidence="15" id="KW-0325">Glycoprotein</keyword>
<dbReference type="RefSeq" id="XP_025595075.1">
    <property type="nucleotide sequence ID" value="XM_025744494.1"/>
</dbReference>
<keyword evidence="25" id="KW-1185">Reference proteome</keyword>
<dbReference type="EC" id="2.4.99.18" evidence="6"/>
<dbReference type="OrthoDB" id="10261066at2759"/>
<dbReference type="Pfam" id="PF02516">
    <property type="entry name" value="STT3"/>
    <property type="match status" value="1"/>
</dbReference>
<comment type="catalytic activity">
    <reaction evidence="17">
        <text>a di-trans,poly-cis-dolichyl diphosphooligosaccharide + L-asparaginyl-[protein] = N(4)-(oligosaccharide-(1-&gt;4)-N-acetyl-beta-D-glucosaminyl-(1-&gt;4)-N-acetyl-beta-D-glucosaminyl)-L-asparaginyl-[protein] + a di-trans,poly-cis-dolichyl diphosphate + H(+)</text>
        <dbReference type="Rhea" id="RHEA:22980"/>
        <dbReference type="Rhea" id="RHEA-COMP:12804"/>
        <dbReference type="Rhea" id="RHEA-COMP:12805"/>
        <dbReference type="Rhea" id="RHEA-COMP:19506"/>
        <dbReference type="Rhea" id="RHEA-COMP:19509"/>
        <dbReference type="ChEBI" id="CHEBI:15378"/>
        <dbReference type="ChEBI" id="CHEBI:50347"/>
        <dbReference type="ChEBI" id="CHEBI:57497"/>
        <dbReference type="ChEBI" id="CHEBI:57570"/>
        <dbReference type="ChEBI" id="CHEBI:132529"/>
        <dbReference type="EC" id="2.4.99.18"/>
    </reaction>
</comment>
<evidence type="ECO:0000313" key="25">
    <source>
        <dbReference type="Proteomes" id="UP000245946"/>
    </source>
</evidence>
<evidence type="ECO:0000256" key="2">
    <source>
        <dbReference type="ARBA" id="ARBA00001946"/>
    </source>
</evidence>
<comment type="pathway">
    <text evidence="4">Protein modification; protein glycosylation.</text>
</comment>
<evidence type="ECO:0000256" key="9">
    <source>
        <dbReference type="ARBA" id="ARBA00022692"/>
    </source>
</evidence>
<evidence type="ECO:0000256" key="16">
    <source>
        <dbReference type="ARBA" id="ARBA00023211"/>
    </source>
</evidence>
<feature type="compositionally biased region" description="Basic residues" evidence="20">
    <location>
        <begin position="801"/>
        <end position="810"/>
    </location>
</feature>
<comment type="similarity">
    <text evidence="5">Belongs to the STT3 family.</text>
</comment>
<name>A0A316Z0G9_9BASI</name>
<dbReference type="GO" id="GO:0004579">
    <property type="term" value="F:dolichyl-diphosphooligosaccharide-protein glycotransferase activity"/>
    <property type="evidence" value="ECO:0007669"/>
    <property type="project" value="UniProtKB-EC"/>
</dbReference>
<keyword evidence="8 24" id="KW-0808">Transferase</keyword>
<dbReference type="InterPro" id="IPR048999">
    <property type="entry name" value="STT3-PglB_core"/>
</dbReference>
<evidence type="ECO:0000256" key="12">
    <source>
        <dbReference type="ARBA" id="ARBA00022842"/>
    </source>
</evidence>
<dbReference type="FunFam" id="3.40.50.12610:FF:000001">
    <property type="entry name" value="Dolichyl-diphosphooligosaccharide--protein glycosyltransferase subunit STT3B"/>
    <property type="match status" value="1"/>
</dbReference>
<keyword evidence="13 21" id="KW-1133">Transmembrane helix</keyword>
<evidence type="ECO:0000259" key="23">
    <source>
        <dbReference type="Pfam" id="PF21436"/>
    </source>
</evidence>
<reference evidence="24 25" key="1">
    <citation type="journal article" date="2018" name="Mol. Biol. Evol.">
        <title>Broad Genomic Sampling Reveals a Smut Pathogenic Ancestry of the Fungal Clade Ustilaginomycotina.</title>
        <authorList>
            <person name="Kijpornyongpan T."/>
            <person name="Mondo S.J."/>
            <person name="Barry K."/>
            <person name="Sandor L."/>
            <person name="Lee J."/>
            <person name="Lipzen A."/>
            <person name="Pangilinan J."/>
            <person name="LaButti K."/>
            <person name="Hainaut M."/>
            <person name="Henrissat B."/>
            <person name="Grigoriev I.V."/>
            <person name="Spatafora J.W."/>
            <person name="Aime M.C."/>
        </authorList>
    </citation>
    <scope>NUCLEOTIDE SEQUENCE [LARGE SCALE GENOMIC DNA]</scope>
    <source>
        <strain evidence="24 25">MCA 4186</strain>
    </source>
</reference>
<evidence type="ECO:0000256" key="10">
    <source>
        <dbReference type="ARBA" id="ARBA00022723"/>
    </source>
</evidence>
<feature type="transmembrane region" description="Helical" evidence="21">
    <location>
        <begin position="390"/>
        <end position="408"/>
    </location>
</feature>
<dbReference type="Proteomes" id="UP000245946">
    <property type="component" value="Unassembled WGS sequence"/>
</dbReference>
<feature type="transmembrane region" description="Helical" evidence="21">
    <location>
        <begin position="414"/>
        <end position="434"/>
    </location>
</feature>
<feature type="region of interest" description="Disordered" evidence="20">
    <location>
        <begin position="769"/>
        <end position="810"/>
    </location>
</feature>
<evidence type="ECO:0000256" key="20">
    <source>
        <dbReference type="SAM" id="MobiDB-lite"/>
    </source>
</evidence>
<feature type="domain" description="STT3/PglB/AglB core" evidence="23">
    <location>
        <begin position="594"/>
        <end position="642"/>
    </location>
</feature>
<evidence type="ECO:0000256" key="13">
    <source>
        <dbReference type="ARBA" id="ARBA00022989"/>
    </source>
</evidence>
<evidence type="ECO:0000256" key="5">
    <source>
        <dbReference type="ARBA" id="ARBA00010810"/>
    </source>
</evidence>
<evidence type="ECO:0000259" key="22">
    <source>
        <dbReference type="Pfam" id="PF02516"/>
    </source>
</evidence>
<dbReference type="GO" id="GO:0046872">
    <property type="term" value="F:metal ion binding"/>
    <property type="evidence" value="ECO:0007669"/>
    <property type="project" value="UniProtKB-KW"/>
</dbReference>
<dbReference type="UniPathway" id="UPA00378"/>
<feature type="transmembrane region" description="Helical" evidence="21">
    <location>
        <begin position="531"/>
        <end position="556"/>
    </location>
</feature>
<dbReference type="Pfam" id="PF21436">
    <property type="entry name" value="STT3-PglB_core"/>
    <property type="match status" value="1"/>
</dbReference>
<evidence type="ECO:0000256" key="7">
    <source>
        <dbReference type="ARBA" id="ARBA00022676"/>
    </source>
</evidence>
<feature type="compositionally biased region" description="Low complexity" evidence="20">
    <location>
        <begin position="483"/>
        <end position="498"/>
    </location>
</feature>
<dbReference type="AlphaFoldDB" id="A0A316Z0G9"/>
<evidence type="ECO:0000256" key="21">
    <source>
        <dbReference type="SAM" id="Phobius"/>
    </source>
</evidence>
<feature type="transmembrane region" description="Helical" evidence="21">
    <location>
        <begin position="174"/>
        <end position="190"/>
    </location>
</feature>
<dbReference type="PANTHER" id="PTHR13872:SF1">
    <property type="entry name" value="DOLICHYL-DIPHOSPHOOLIGOSACCHARIDE--PROTEIN GLYCOSYLTRANSFERASE SUBUNIT STT3B"/>
    <property type="match status" value="1"/>
</dbReference>
<dbReference type="STRING" id="58919.A0A316Z0G9"/>
<feature type="transmembrane region" description="Helical" evidence="21">
    <location>
        <begin position="119"/>
        <end position="140"/>
    </location>
</feature>
<feature type="transmembrane region" description="Helical" evidence="21">
    <location>
        <begin position="363"/>
        <end position="383"/>
    </location>
</feature>
<evidence type="ECO:0000256" key="15">
    <source>
        <dbReference type="ARBA" id="ARBA00023180"/>
    </source>
</evidence>
<keyword evidence="7" id="KW-0328">Glycosyltransferase</keyword>
<evidence type="ECO:0000256" key="4">
    <source>
        <dbReference type="ARBA" id="ARBA00004922"/>
    </source>
</evidence>
<keyword evidence="16" id="KW-0464">Manganese</keyword>
<dbReference type="GO" id="GO:0008250">
    <property type="term" value="C:oligosaccharyltransferase complex"/>
    <property type="evidence" value="ECO:0007669"/>
    <property type="project" value="UniProtKB-ARBA"/>
</dbReference>
<dbReference type="InterPro" id="IPR048307">
    <property type="entry name" value="STT3_N"/>
</dbReference>
<dbReference type="GO" id="GO:0018279">
    <property type="term" value="P:protein N-linked glycosylation via asparagine"/>
    <property type="evidence" value="ECO:0007669"/>
    <property type="project" value="TreeGrafter"/>
</dbReference>
<dbReference type="EMBL" id="KZ819309">
    <property type="protein sequence ID" value="PWN94796.1"/>
    <property type="molecule type" value="Genomic_DNA"/>
</dbReference>
<comment type="cofactor">
    <cofactor evidence="1">
        <name>Mn(2+)</name>
        <dbReference type="ChEBI" id="CHEBI:29035"/>
    </cofactor>
</comment>
<proteinExistence type="inferred from homology"/>
<feature type="region of interest" description="Disordered" evidence="20">
    <location>
        <begin position="463"/>
        <end position="498"/>
    </location>
</feature>
<comment type="function">
    <text evidence="18">Catalytic subunit of the oligosaccharyl transferase (OST) complex that catalyzes the initial transfer of a defined glycan (Glc(3)Man(9)GlcNAc(2) in eukaryotes) from the lipid carrier dolichol-pyrophosphate to an asparagine residue within an Asn-X-Ser/Thr consensus motif in nascent polypeptide chains, the first step in protein N-glycosylation. N-glycosylation occurs cotranslationally and the complex associates with the Sec61 complex at the channel-forming translocon complex that mediates protein translocation across the endoplasmic reticulum (ER). All subunits are required for a maximal enzyme activity. This subunit contains the active site and the acceptor peptide and donor lipid-linked oligosaccharide (LLO) binding pockets.</text>
</comment>
<protein>
    <recommendedName>
        <fullName evidence="19">Dolichyl-diphosphooligosaccharide--protein glycosyltransferase subunit STT3</fullName>
        <ecNumber evidence="6">2.4.99.18</ecNumber>
    </recommendedName>
</protein>